<evidence type="ECO:0000313" key="1">
    <source>
        <dbReference type="EMBL" id="SCM80152.1"/>
    </source>
</evidence>
<reference evidence="1" key="1">
    <citation type="submission" date="2016-08" db="EMBL/GenBank/DDBJ databases">
        <authorList>
            <person name="Seilhamer J.J."/>
        </authorList>
    </citation>
    <scope>NUCLEOTIDE SEQUENCE</scope>
    <source>
        <strain evidence="1">86</strain>
    </source>
</reference>
<dbReference type="EMBL" id="FMJE01000003">
    <property type="protein sequence ID" value="SCM80152.1"/>
    <property type="molecule type" value="Genomic_DNA"/>
</dbReference>
<organism evidence="1">
    <name type="scientific">uncultured Sporomusa sp</name>
    <dbReference type="NCBI Taxonomy" id="307249"/>
    <lineage>
        <taxon>Bacteria</taxon>
        <taxon>Bacillati</taxon>
        <taxon>Bacillota</taxon>
        <taxon>Negativicutes</taxon>
        <taxon>Selenomonadales</taxon>
        <taxon>Sporomusaceae</taxon>
        <taxon>Sporomusa</taxon>
        <taxon>environmental samples</taxon>
    </lineage>
</organism>
<gene>
    <name evidence="1" type="ORF">KL86SPO_30330</name>
</gene>
<dbReference type="Pfam" id="PF16256">
    <property type="entry name" value="DUF4911"/>
    <property type="match status" value="1"/>
</dbReference>
<dbReference type="InterPro" id="IPR032587">
    <property type="entry name" value="DUF4911"/>
</dbReference>
<protein>
    <recommendedName>
        <fullName evidence="2">DUF4911 domain-containing protein</fullName>
    </recommendedName>
</protein>
<dbReference type="AlphaFoldDB" id="A0A212LRI9"/>
<proteinExistence type="predicted"/>
<evidence type="ECO:0008006" key="2">
    <source>
        <dbReference type="Google" id="ProtNLM"/>
    </source>
</evidence>
<sequence>MKDTIKPICIQVEPKDVNFVNRIMEGYEYLGVVSTLDRKAGILIIRATPDTAGDVREILAHLPIEVQYIEA</sequence>
<accession>A0A212LRI9</accession>
<dbReference type="RefSeq" id="WP_288183688.1">
    <property type="nucleotide sequence ID" value="NZ_LT608335.1"/>
</dbReference>
<name>A0A212LRI9_9FIRM</name>